<feature type="signal peptide" evidence="2">
    <location>
        <begin position="1"/>
        <end position="33"/>
    </location>
</feature>
<sequence>MTGSVLMSTFASRTATSLLVIIAMFFAAPGADASSAPGQFAGRWVIQSGGTDGCMIELQGERSGGRLVARGKGCKGTLASVRAWKPVPRGLSLLDKDGTAIVTFEPVRGILFGRLADGTLVAMRRTSD</sequence>
<reference evidence="5" key="1">
    <citation type="journal article" date="2019" name="Int. J. Syst. Evol. Microbiol.">
        <title>The Global Catalogue of Microorganisms (GCM) 10K type strain sequencing project: providing services to taxonomists for standard genome sequencing and annotation.</title>
        <authorList>
            <consortium name="The Broad Institute Genomics Platform"/>
            <consortium name="The Broad Institute Genome Sequencing Center for Infectious Disease"/>
            <person name="Wu L."/>
            <person name="Ma J."/>
        </authorList>
    </citation>
    <scope>NUCLEOTIDE SEQUENCE [LARGE SCALE GENOMIC DNA]</scope>
    <source>
        <strain evidence="5">KCTC 52231</strain>
    </source>
</reference>
<proteinExistence type="predicted"/>
<keyword evidence="4" id="KW-0481">Metalloenzyme inhibitor</keyword>
<evidence type="ECO:0000313" key="5">
    <source>
        <dbReference type="Proteomes" id="UP001595647"/>
    </source>
</evidence>
<dbReference type="Proteomes" id="UP001595647">
    <property type="component" value="Unassembled WGS sequence"/>
</dbReference>
<evidence type="ECO:0000259" key="3">
    <source>
        <dbReference type="Pfam" id="PF02974"/>
    </source>
</evidence>
<evidence type="ECO:0000313" key="4">
    <source>
        <dbReference type="EMBL" id="MFC3164419.1"/>
    </source>
</evidence>
<feature type="chain" id="PRO_5046870399" evidence="2">
    <location>
        <begin position="34"/>
        <end position="128"/>
    </location>
</feature>
<comment type="caution">
    <text evidence="4">The sequence shown here is derived from an EMBL/GenBank/DDBJ whole genome shotgun (WGS) entry which is preliminary data.</text>
</comment>
<evidence type="ECO:0000256" key="1">
    <source>
        <dbReference type="ARBA" id="ARBA00022729"/>
    </source>
</evidence>
<keyword evidence="4" id="KW-0646">Protease inhibitor</keyword>
<dbReference type="RefSeq" id="WP_182306917.1">
    <property type="nucleotide sequence ID" value="NZ_CP059896.1"/>
</dbReference>
<dbReference type="InterPro" id="IPR021140">
    <property type="entry name" value="Inh/Omp19"/>
</dbReference>
<keyword evidence="4" id="KW-0483">Metalloprotease inhibitor</keyword>
<accession>A0ABV7I596</accession>
<keyword evidence="1 2" id="KW-0732">Signal</keyword>
<organism evidence="4 5">
    <name type="scientific">Ciceribacter thiooxidans</name>
    <dbReference type="NCBI Taxonomy" id="1969821"/>
    <lineage>
        <taxon>Bacteria</taxon>
        <taxon>Pseudomonadati</taxon>
        <taxon>Pseudomonadota</taxon>
        <taxon>Alphaproteobacteria</taxon>
        <taxon>Hyphomicrobiales</taxon>
        <taxon>Rhizobiaceae</taxon>
        <taxon>Ciceribacter</taxon>
    </lineage>
</organism>
<name>A0ABV7I596_9HYPH</name>
<dbReference type="SUPFAM" id="SSF50882">
    <property type="entry name" value="beta-Barrel protease inhibitors"/>
    <property type="match status" value="1"/>
</dbReference>
<keyword evidence="5" id="KW-1185">Reference proteome</keyword>
<protein>
    <submittedName>
        <fullName evidence="4">AprI/Inh family metalloprotease inhibitor</fullName>
    </submittedName>
</protein>
<dbReference type="InterPro" id="IPR016085">
    <property type="entry name" value="Protease_inh_B-barrel_dom"/>
</dbReference>
<dbReference type="GO" id="GO:0030414">
    <property type="term" value="F:peptidase inhibitor activity"/>
    <property type="evidence" value="ECO:0007669"/>
    <property type="project" value="UniProtKB-KW"/>
</dbReference>
<gene>
    <name evidence="4" type="ORF">ACFOHV_14155</name>
</gene>
<feature type="domain" description="Alkaline proteinase inhibitor/ Outer membrane lipoprotein Omp19" evidence="3">
    <location>
        <begin position="37"/>
        <end position="125"/>
    </location>
</feature>
<dbReference type="Gene3D" id="2.40.128.10">
    <property type="match status" value="1"/>
</dbReference>
<dbReference type="Pfam" id="PF02974">
    <property type="entry name" value="Inh"/>
    <property type="match status" value="1"/>
</dbReference>
<evidence type="ECO:0000256" key="2">
    <source>
        <dbReference type="SAM" id="SignalP"/>
    </source>
</evidence>
<dbReference type="EMBL" id="JBHRTG010000019">
    <property type="protein sequence ID" value="MFC3164419.1"/>
    <property type="molecule type" value="Genomic_DNA"/>
</dbReference>